<keyword evidence="2" id="KW-1185">Reference proteome</keyword>
<dbReference type="InterPro" id="IPR032675">
    <property type="entry name" value="LRR_dom_sf"/>
</dbReference>
<accession>A0AAD5R2R0</accession>
<dbReference type="Proteomes" id="UP001196413">
    <property type="component" value="Unassembled WGS sequence"/>
</dbReference>
<dbReference type="AlphaFoldDB" id="A0AAD5R2R0"/>
<reference evidence="1" key="1">
    <citation type="submission" date="2021-06" db="EMBL/GenBank/DDBJ databases">
        <title>Parelaphostrongylus tenuis whole genome reference sequence.</title>
        <authorList>
            <person name="Garwood T.J."/>
            <person name="Larsen P.A."/>
            <person name="Fountain-Jones N.M."/>
            <person name="Garbe J.R."/>
            <person name="Macchietto M.G."/>
            <person name="Kania S.A."/>
            <person name="Gerhold R.W."/>
            <person name="Richards J.E."/>
            <person name="Wolf T.M."/>
        </authorList>
    </citation>
    <scope>NUCLEOTIDE SEQUENCE</scope>
    <source>
        <strain evidence="1">MNPRO001-30</strain>
        <tissue evidence="1">Meninges</tissue>
    </source>
</reference>
<comment type="caution">
    <text evidence="1">The sequence shown here is derived from an EMBL/GenBank/DDBJ whole genome shotgun (WGS) entry which is preliminary data.</text>
</comment>
<evidence type="ECO:0000313" key="1">
    <source>
        <dbReference type="EMBL" id="KAJ1368099.1"/>
    </source>
</evidence>
<protein>
    <recommendedName>
        <fullName evidence="3">F-box domain-containing protein</fullName>
    </recommendedName>
</protein>
<proteinExistence type="predicted"/>
<evidence type="ECO:0000313" key="2">
    <source>
        <dbReference type="Proteomes" id="UP001196413"/>
    </source>
</evidence>
<dbReference type="EMBL" id="JAHQIW010006087">
    <property type="protein sequence ID" value="KAJ1368099.1"/>
    <property type="molecule type" value="Genomic_DNA"/>
</dbReference>
<dbReference type="SUPFAM" id="SSF52058">
    <property type="entry name" value="L domain-like"/>
    <property type="match status" value="1"/>
</dbReference>
<sequence>MEESVTIELRENSRGFDHLPTELLCRVFYYLELRSAAVLNEVTGKNVRDFDGLRNVFMHISCAHTVKLWFYTEVFAKNCIDLIADVLDVRCVDVYPYKNVHILPYLHYRLPHLAALNMRPHSNEFHSCGLQLPSFPDFSKLTTLILDNYSIDGDFQLPKTIRSLDYSKREQSHYQALLPKLAHLANLEYFTLSHADMSNPVDFLAFVRAVNSKRLPKLSILTLRMCKICPLNLQDGEIEMNLKLLKFDLCYGNILSSIRDFLGFNNTKVLSLNVLSNRSSLDSVCNICCELERRRIALYLSILQNYPKSLAEQSPFENLTPPSSWFNVVTKFEASFINDVVLFETLILSGQLHVLRECKFVECDSVTSDLLTHLSMFAPMLRRLDALSCSMPEDMDVLLFVPSISTRIASQLQITWRQNDRHAKSLAECYLALKHERQDILKGKNARFTAKTFSSGEEGKEIVISELDSAKSLTIRDYNDHHRYRTLGFIVGRDH</sequence>
<evidence type="ECO:0008006" key="3">
    <source>
        <dbReference type="Google" id="ProtNLM"/>
    </source>
</evidence>
<organism evidence="1 2">
    <name type="scientific">Parelaphostrongylus tenuis</name>
    <name type="common">Meningeal worm</name>
    <dbReference type="NCBI Taxonomy" id="148309"/>
    <lineage>
        <taxon>Eukaryota</taxon>
        <taxon>Metazoa</taxon>
        <taxon>Ecdysozoa</taxon>
        <taxon>Nematoda</taxon>
        <taxon>Chromadorea</taxon>
        <taxon>Rhabditida</taxon>
        <taxon>Rhabditina</taxon>
        <taxon>Rhabditomorpha</taxon>
        <taxon>Strongyloidea</taxon>
        <taxon>Metastrongylidae</taxon>
        <taxon>Parelaphostrongylus</taxon>
    </lineage>
</organism>
<name>A0AAD5R2R0_PARTN</name>
<dbReference type="Gene3D" id="3.80.10.10">
    <property type="entry name" value="Ribonuclease Inhibitor"/>
    <property type="match status" value="1"/>
</dbReference>
<gene>
    <name evidence="1" type="ORF">KIN20_029165</name>
</gene>